<gene>
    <name evidence="2" type="ORF">O3G_MSEX007083</name>
</gene>
<reference evidence="2" key="1">
    <citation type="journal article" date="2016" name="Insect Biochem. Mol. Biol.">
        <title>Multifaceted biological insights from a draft genome sequence of the tobacco hornworm moth, Manduca sexta.</title>
        <authorList>
            <person name="Kanost M.R."/>
            <person name="Arrese E.L."/>
            <person name="Cao X."/>
            <person name="Chen Y.R."/>
            <person name="Chellapilla S."/>
            <person name="Goldsmith M.R."/>
            <person name="Grosse-Wilde E."/>
            <person name="Heckel D.G."/>
            <person name="Herndon N."/>
            <person name="Jiang H."/>
            <person name="Papanicolaou A."/>
            <person name="Qu J."/>
            <person name="Soulages J.L."/>
            <person name="Vogel H."/>
            <person name="Walters J."/>
            <person name="Waterhouse R.M."/>
            <person name="Ahn S.J."/>
            <person name="Almeida F.C."/>
            <person name="An C."/>
            <person name="Aqrawi P."/>
            <person name="Bretschneider A."/>
            <person name="Bryant W.B."/>
            <person name="Bucks S."/>
            <person name="Chao H."/>
            <person name="Chevignon G."/>
            <person name="Christen J.M."/>
            <person name="Clarke D.F."/>
            <person name="Dittmer N.T."/>
            <person name="Ferguson L.C.F."/>
            <person name="Garavelou S."/>
            <person name="Gordon K.H.J."/>
            <person name="Gunaratna R.T."/>
            <person name="Han Y."/>
            <person name="Hauser F."/>
            <person name="He Y."/>
            <person name="Heidel-Fischer H."/>
            <person name="Hirsh A."/>
            <person name="Hu Y."/>
            <person name="Jiang H."/>
            <person name="Kalra D."/>
            <person name="Klinner C."/>
            <person name="Konig C."/>
            <person name="Kovar C."/>
            <person name="Kroll A.R."/>
            <person name="Kuwar S.S."/>
            <person name="Lee S.L."/>
            <person name="Lehman R."/>
            <person name="Li K."/>
            <person name="Li Z."/>
            <person name="Liang H."/>
            <person name="Lovelace S."/>
            <person name="Lu Z."/>
            <person name="Mansfield J.H."/>
            <person name="McCulloch K.J."/>
            <person name="Mathew T."/>
            <person name="Morton B."/>
            <person name="Muzny D.M."/>
            <person name="Neunemann D."/>
            <person name="Ongeri F."/>
            <person name="Pauchet Y."/>
            <person name="Pu L.L."/>
            <person name="Pyrousis I."/>
            <person name="Rao X.J."/>
            <person name="Redding A."/>
            <person name="Roesel C."/>
            <person name="Sanchez-Gracia A."/>
            <person name="Schaack S."/>
            <person name="Shukla A."/>
            <person name="Tetreau G."/>
            <person name="Wang Y."/>
            <person name="Xiong G.H."/>
            <person name="Traut W."/>
            <person name="Walsh T.K."/>
            <person name="Worley K.C."/>
            <person name="Wu D."/>
            <person name="Wu W."/>
            <person name="Wu Y.Q."/>
            <person name="Zhang X."/>
            <person name="Zou Z."/>
            <person name="Zucker H."/>
            <person name="Briscoe A.D."/>
            <person name="Burmester T."/>
            <person name="Clem R.J."/>
            <person name="Feyereisen R."/>
            <person name="Grimmelikhuijzen C.J.P."/>
            <person name="Hamodrakas S.J."/>
            <person name="Hansson B.S."/>
            <person name="Huguet E."/>
            <person name="Jermiin L.S."/>
            <person name="Lan Q."/>
            <person name="Lehman H.K."/>
            <person name="Lorenzen M."/>
            <person name="Merzendorfer H."/>
            <person name="Michalopoulos I."/>
            <person name="Morton D.B."/>
            <person name="Muthukrishnan S."/>
            <person name="Oakeshott J.G."/>
            <person name="Palmer W."/>
            <person name="Park Y."/>
            <person name="Passarelli A.L."/>
            <person name="Rozas J."/>
            <person name="Schwartz L.M."/>
            <person name="Smith W."/>
            <person name="Southgate A."/>
            <person name="Vilcinskas A."/>
            <person name="Vogt R."/>
            <person name="Wang P."/>
            <person name="Werren J."/>
            <person name="Yu X.Q."/>
            <person name="Zhou J.J."/>
            <person name="Brown S.J."/>
            <person name="Scherer S.E."/>
            <person name="Richards S."/>
            <person name="Blissard G.W."/>
        </authorList>
    </citation>
    <scope>NUCLEOTIDE SEQUENCE</scope>
</reference>
<organism evidence="2 3">
    <name type="scientific">Manduca sexta</name>
    <name type="common">Tobacco hawkmoth</name>
    <name type="synonym">Tobacco hornworm</name>
    <dbReference type="NCBI Taxonomy" id="7130"/>
    <lineage>
        <taxon>Eukaryota</taxon>
        <taxon>Metazoa</taxon>
        <taxon>Ecdysozoa</taxon>
        <taxon>Arthropoda</taxon>
        <taxon>Hexapoda</taxon>
        <taxon>Insecta</taxon>
        <taxon>Pterygota</taxon>
        <taxon>Neoptera</taxon>
        <taxon>Endopterygota</taxon>
        <taxon>Lepidoptera</taxon>
        <taxon>Glossata</taxon>
        <taxon>Ditrysia</taxon>
        <taxon>Bombycoidea</taxon>
        <taxon>Sphingidae</taxon>
        <taxon>Sphinginae</taxon>
        <taxon>Sphingini</taxon>
        <taxon>Manduca</taxon>
    </lineage>
</organism>
<evidence type="ECO:0000313" key="3">
    <source>
        <dbReference type="Proteomes" id="UP000791440"/>
    </source>
</evidence>
<accession>A0A921Z4V7</accession>
<dbReference type="PANTHER" id="PTHR11012">
    <property type="entry name" value="PROTEIN KINASE-LIKE DOMAIN-CONTAINING"/>
    <property type="match status" value="1"/>
</dbReference>
<reference evidence="2" key="2">
    <citation type="submission" date="2020-12" db="EMBL/GenBank/DDBJ databases">
        <authorList>
            <person name="Kanost M."/>
        </authorList>
    </citation>
    <scope>NUCLEOTIDE SEQUENCE</scope>
</reference>
<dbReference type="AlphaFoldDB" id="A0A921Z4V7"/>
<dbReference type="PANTHER" id="PTHR11012:SF30">
    <property type="entry name" value="PROTEIN KINASE-LIKE DOMAIN-CONTAINING"/>
    <property type="match status" value="1"/>
</dbReference>
<evidence type="ECO:0000259" key="1">
    <source>
        <dbReference type="SMART" id="SM00587"/>
    </source>
</evidence>
<comment type="caution">
    <text evidence="2">The sequence shown here is derived from an EMBL/GenBank/DDBJ whole genome shotgun (WGS) entry which is preliminary data.</text>
</comment>
<feature type="domain" description="CHK kinase-like" evidence="1">
    <location>
        <begin position="91"/>
        <end position="294"/>
    </location>
</feature>
<name>A0A921Z4V7_MANSE</name>
<protein>
    <recommendedName>
        <fullName evidence="1">CHK kinase-like domain-containing protein</fullName>
    </recommendedName>
</protein>
<evidence type="ECO:0000313" key="2">
    <source>
        <dbReference type="EMBL" id="KAG6451366.1"/>
    </source>
</evidence>
<sequence length="386" mass="44867">MVYRITLKGIQKSQTDDSESEIPWEGSIIYKCLPENVVMREAFKSDELFCNEVAFYNKIWPTLANFQSQWGSVKDPFNSIPKCYLARNDCVVLKDLKQYGFVMPDRKQGLTIEQTYVVLKNLAHFHALSLAMKCHSPDEFYELLNSKDGISEVFFLSENDDYYKEYYREAIHNAIAMVEEELQDSEDKELYLEKFKEFCSEDTFFKNMVDLVAPSEPLAVICHGDCWTNNFLFRSVDGAISEMYLVDFQLVRYASPALDLAYIMYLCLERWQRVEHLTPLLRHYTAELHQRLLELSDDDSLFCGAPNEEALYELLLKEFKEKSRFGLGIALDMYPIMKCESNEAPNLYQSKDNESTSSIQPVWTSNAACRRKMTELVRELVDEGAI</sequence>
<dbReference type="Pfam" id="PF02958">
    <property type="entry name" value="EcKL"/>
    <property type="match status" value="1"/>
</dbReference>
<dbReference type="EMBL" id="JH668405">
    <property type="protein sequence ID" value="KAG6451366.1"/>
    <property type="molecule type" value="Genomic_DNA"/>
</dbReference>
<dbReference type="InterPro" id="IPR004119">
    <property type="entry name" value="EcKL"/>
</dbReference>
<keyword evidence="3" id="KW-1185">Reference proteome</keyword>
<dbReference type="SMART" id="SM00587">
    <property type="entry name" value="CHK"/>
    <property type="match status" value="1"/>
</dbReference>
<dbReference type="InterPro" id="IPR015897">
    <property type="entry name" value="CHK_kinase-like"/>
</dbReference>
<proteinExistence type="predicted"/>
<dbReference type="Proteomes" id="UP000791440">
    <property type="component" value="Unassembled WGS sequence"/>
</dbReference>